<dbReference type="InterPro" id="IPR018050">
    <property type="entry name" value="Pmannose_isomerase-type1_CS"/>
</dbReference>
<dbReference type="OMA" id="DIGLFCG"/>
<evidence type="ECO:0000256" key="2">
    <source>
        <dbReference type="ARBA" id="ARBA00002564"/>
    </source>
</evidence>
<comment type="pathway">
    <text evidence="3 14">Nucleotide-sugar biosynthesis; GDP-alpha-D-mannose biosynthesis; alpha-D-mannose 1-phosphate from D-fructose 6-phosphate: step 1/2.</text>
</comment>
<keyword evidence="8 11" id="KW-0862">Zinc</keyword>
<dbReference type="InterPro" id="IPR001250">
    <property type="entry name" value="Man6P_Isoase-1"/>
</dbReference>
<dbReference type="PANTHER" id="PTHR10309:SF0">
    <property type="entry name" value="MANNOSE-6-PHOSPHATE ISOMERASE"/>
    <property type="match status" value="1"/>
</dbReference>
<evidence type="ECO:0000259" key="17">
    <source>
        <dbReference type="Pfam" id="PF20512"/>
    </source>
</evidence>
<organism evidence="19 20">
    <name type="scientific">Magnaporthiopsis poae (strain ATCC 64411 / 73-15)</name>
    <name type="common">Kentucky bluegrass fungus</name>
    <name type="synonym">Magnaporthe poae</name>
    <dbReference type="NCBI Taxonomy" id="644358"/>
    <lineage>
        <taxon>Eukaryota</taxon>
        <taxon>Fungi</taxon>
        <taxon>Dikarya</taxon>
        <taxon>Ascomycota</taxon>
        <taxon>Pezizomycotina</taxon>
        <taxon>Sordariomycetes</taxon>
        <taxon>Sordariomycetidae</taxon>
        <taxon>Magnaporthales</taxon>
        <taxon>Magnaporthaceae</taxon>
        <taxon>Magnaporthiopsis</taxon>
    </lineage>
</organism>
<reference evidence="18" key="3">
    <citation type="submission" date="2011-03" db="EMBL/GenBank/DDBJ databases">
        <title>Annotation of Magnaporthe poae ATCC 64411.</title>
        <authorList>
            <person name="Ma L.-J."/>
            <person name="Dead R."/>
            <person name="Young S.K."/>
            <person name="Zeng Q."/>
            <person name="Gargeya S."/>
            <person name="Fitzgerald M."/>
            <person name="Haas B."/>
            <person name="Abouelleil A."/>
            <person name="Alvarado L."/>
            <person name="Arachchi H.M."/>
            <person name="Berlin A."/>
            <person name="Brown A."/>
            <person name="Chapman S.B."/>
            <person name="Chen Z."/>
            <person name="Dunbar C."/>
            <person name="Freedman E."/>
            <person name="Gearin G."/>
            <person name="Gellesch M."/>
            <person name="Goldberg J."/>
            <person name="Griggs A."/>
            <person name="Gujja S."/>
            <person name="Heiman D."/>
            <person name="Howarth C."/>
            <person name="Larson L."/>
            <person name="Lui A."/>
            <person name="MacDonald P.J.P."/>
            <person name="Mehta T."/>
            <person name="Montmayeur A."/>
            <person name="Murphy C."/>
            <person name="Neiman D."/>
            <person name="Pearson M."/>
            <person name="Priest M."/>
            <person name="Roberts A."/>
            <person name="Saif S."/>
            <person name="Shea T."/>
            <person name="Shenoy N."/>
            <person name="Sisk P."/>
            <person name="Stolte C."/>
            <person name="Sykes S."/>
            <person name="Yandava C."/>
            <person name="Wortman J."/>
            <person name="Nusbaum C."/>
            <person name="Birren B."/>
        </authorList>
    </citation>
    <scope>NUCLEOTIDE SEQUENCE</scope>
    <source>
        <strain evidence="18">ATCC 64411</strain>
    </source>
</reference>
<dbReference type="EC" id="5.3.1.8" evidence="5 12"/>
<evidence type="ECO:0000256" key="8">
    <source>
        <dbReference type="ARBA" id="ARBA00022833"/>
    </source>
</evidence>
<dbReference type="CDD" id="cd07011">
    <property type="entry name" value="cupin_PMI_type_I_N"/>
    <property type="match status" value="1"/>
</dbReference>
<dbReference type="UniPathway" id="UPA00126">
    <property type="reaction ID" value="UER00423"/>
</dbReference>
<proteinExistence type="inferred from homology"/>
<dbReference type="EMBL" id="ADBL01002164">
    <property type="status" value="NOT_ANNOTATED_CDS"/>
    <property type="molecule type" value="Genomic_DNA"/>
</dbReference>
<accession>A0A0C4E8H1</accession>
<dbReference type="PROSITE" id="PS00965">
    <property type="entry name" value="PMI_I_1"/>
    <property type="match status" value="1"/>
</dbReference>
<dbReference type="EMBL" id="GL876973">
    <property type="protein sequence ID" value="KLU89909.1"/>
    <property type="molecule type" value="Genomic_DNA"/>
</dbReference>
<dbReference type="GO" id="GO:0005829">
    <property type="term" value="C:cytosol"/>
    <property type="evidence" value="ECO:0007669"/>
    <property type="project" value="TreeGrafter"/>
</dbReference>
<dbReference type="InterPro" id="IPR014710">
    <property type="entry name" value="RmlC-like_jellyroll"/>
</dbReference>
<dbReference type="GO" id="GO:0008270">
    <property type="term" value="F:zinc ion binding"/>
    <property type="evidence" value="ECO:0007669"/>
    <property type="project" value="InterPro"/>
</dbReference>
<dbReference type="GO" id="GO:0004476">
    <property type="term" value="F:mannose-6-phosphate isomerase activity"/>
    <property type="evidence" value="ECO:0007669"/>
    <property type="project" value="UniProtKB-EC"/>
</dbReference>
<dbReference type="Gene3D" id="2.60.120.10">
    <property type="entry name" value="Jelly Rolls"/>
    <property type="match status" value="3"/>
</dbReference>
<dbReference type="Gene3D" id="1.10.441.10">
    <property type="entry name" value="Phosphomannose Isomerase, domain 2"/>
    <property type="match status" value="1"/>
</dbReference>
<comment type="function">
    <text evidence="2">Involved in the synthesis of the GDP-mannose and dolichol-phosphate-mannose required for a number of critical mannosyl transfer reactions.</text>
</comment>
<comment type="cofactor">
    <cofactor evidence="11 12">
        <name>Zn(2+)</name>
        <dbReference type="ChEBI" id="CHEBI:29105"/>
    </cofactor>
    <text evidence="11 12">Binds 1 zinc ion per subunit.</text>
</comment>
<feature type="binding site" evidence="11">
    <location>
        <position position="267"/>
    </location>
    <ligand>
        <name>Zn(2+)</name>
        <dbReference type="ChEBI" id="CHEBI:29105"/>
    </ligand>
</feature>
<dbReference type="Pfam" id="PF01238">
    <property type="entry name" value="PMI_typeI_C"/>
    <property type="match status" value="1"/>
</dbReference>
<dbReference type="eggNOG" id="KOG2757">
    <property type="taxonomic scope" value="Eukaryota"/>
</dbReference>
<dbReference type="PROSITE" id="PS00966">
    <property type="entry name" value="PMI_I_2"/>
    <property type="match status" value="1"/>
</dbReference>
<sequence>MMQVPLIRLQCGVNSYDWGKKGSESAAAKFAAATATDDFSIQDDKPYAEVREHLPPDTLWMGTHPSNPSKDVSTGRTLLELVEENQAFLSPAVTAKFGRKLPFLFKVLSINKALSIQAHPNKKLAEKLHARDPKNYPDDNHKPEMAIAITPFEGLCGFRPLDEIAHFLDAVPALRELALREAFNALMSASESALGTATEKLVAAATAEGADFAGKGVASTPGKTLSELVGRLHGQFGADYGLFVLFFCNFVTLEPGEALFLQADDIHAYVSGDIMECMAASDNVVRAGFTPKFKDVPTLVDMLTYGYAPIDEQKMQPRDYPFATLNRAAYSSGSHALLYDPPIEEFSVVGGSLKTEGAKATFDPIDGPSIVICTKGSGKISVGPTVKELKEGWVYFVGATAECVIEAQGLGEGEELVFFKAFCEVEDHSNGGGGAPL</sequence>
<dbReference type="PRINTS" id="PR00714">
    <property type="entry name" value="MAN6PISMRASE"/>
</dbReference>
<feature type="domain" description="Phosphomannose isomerase type I C-terminal" evidence="15">
    <location>
        <begin position="336"/>
        <end position="383"/>
    </location>
</feature>
<evidence type="ECO:0000256" key="9">
    <source>
        <dbReference type="ARBA" id="ARBA00023235"/>
    </source>
</evidence>
<dbReference type="AlphaFoldDB" id="A0A0C4E8H1"/>
<protein>
    <recommendedName>
        <fullName evidence="6 12">Mannose-6-phosphate isomerase</fullName>
        <ecNumber evidence="5 12">5.3.1.8</ecNumber>
    </recommendedName>
</protein>
<evidence type="ECO:0000256" key="6">
    <source>
        <dbReference type="ARBA" id="ARBA00018236"/>
    </source>
</evidence>
<dbReference type="GO" id="GO:0005975">
    <property type="term" value="P:carbohydrate metabolic process"/>
    <property type="evidence" value="ECO:0007669"/>
    <property type="project" value="InterPro"/>
</dbReference>
<dbReference type="InterPro" id="IPR011051">
    <property type="entry name" value="RmlC_Cupin_sf"/>
</dbReference>
<feature type="binding site" evidence="11">
    <location>
        <position position="119"/>
    </location>
    <ligand>
        <name>Zn(2+)</name>
        <dbReference type="ChEBI" id="CHEBI:29105"/>
    </ligand>
</feature>
<evidence type="ECO:0000256" key="5">
    <source>
        <dbReference type="ARBA" id="ARBA00011956"/>
    </source>
</evidence>
<evidence type="ECO:0000256" key="11">
    <source>
        <dbReference type="PIRSR" id="PIRSR001480-2"/>
    </source>
</evidence>
<evidence type="ECO:0000256" key="7">
    <source>
        <dbReference type="ARBA" id="ARBA00022723"/>
    </source>
</evidence>
<feature type="binding site" evidence="11">
    <location>
        <position position="117"/>
    </location>
    <ligand>
        <name>Zn(2+)</name>
        <dbReference type="ChEBI" id="CHEBI:29105"/>
    </ligand>
</feature>
<dbReference type="NCBIfam" id="TIGR00218">
    <property type="entry name" value="manA"/>
    <property type="match status" value="1"/>
</dbReference>
<reference evidence="20" key="2">
    <citation type="submission" date="2010-05" db="EMBL/GenBank/DDBJ databases">
        <title>The genome sequence of Magnaporthe poae strain ATCC 64411.</title>
        <authorList>
            <person name="Ma L.-J."/>
            <person name="Dead R."/>
            <person name="Young S."/>
            <person name="Zeng Q."/>
            <person name="Koehrsen M."/>
            <person name="Alvarado L."/>
            <person name="Berlin A."/>
            <person name="Chapman S.B."/>
            <person name="Chen Z."/>
            <person name="Freedman E."/>
            <person name="Gellesch M."/>
            <person name="Goldberg J."/>
            <person name="Griggs A."/>
            <person name="Gujja S."/>
            <person name="Heilman E.R."/>
            <person name="Heiman D."/>
            <person name="Hepburn T."/>
            <person name="Howarth C."/>
            <person name="Jen D."/>
            <person name="Larson L."/>
            <person name="Mehta T."/>
            <person name="Neiman D."/>
            <person name="Pearson M."/>
            <person name="Roberts A."/>
            <person name="Saif S."/>
            <person name="Shea T."/>
            <person name="Shenoy N."/>
            <person name="Sisk P."/>
            <person name="Stolte C."/>
            <person name="Sykes S."/>
            <person name="Walk T."/>
            <person name="White J."/>
            <person name="Yandava C."/>
            <person name="Haas B."/>
            <person name="Nusbaum C."/>
            <person name="Birren B."/>
        </authorList>
    </citation>
    <scope>NUCLEOTIDE SEQUENCE [LARGE SCALE GENOMIC DNA]</scope>
    <source>
        <strain evidence="20">ATCC 64411 / 73-15</strain>
    </source>
</reference>
<dbReference type="EMBL" id="ADBL01002165">
    <property type="status" value="NOT_ANNOTATED_CDS"/>
    <property type="molecule type" value="Genomic_DNA"/>
</dbReference>
<dbReference type="InterPro" id="IPR016305">
    <property type="entry name" value="Mannose-6-P_Isomerase"/>
</dbReference>
<dbReference type="InterPro" id="IPR046457">
    <property type="entry name" value="PMI_typeI_cat"/>
</dbReference>
<evidence type="ECO:0000256" key="13">
    <source>
        <dbReference type="RuleBase" id="RU004189"/>
    </source>
</evidence>
<comment type="catalytic activity">
    <reaction evidence="1 12">
        <text>D-mannose 6-phosphate = D-fructose 6-phosphate</text>
        <dbReference type="Rhea" id="RHEA:12356"/>
        <dbReference type="ChEBI" id="CHEBI:58735"/>
        <dbReference type="ChEBI" id="CHEBI:61527"/>
        <dbReference type="EC" id="5.3.1.8"/>
    </reaction>
</comment>
<evidence type="ECO:0000256" key="4">
    <source>
        <dbReference type="ARBA" id="ARBA00010772"/>
    </source>
</evidence>
<gene>
    <name evidence="18" type="ORF">MAPG_08878</name>
</gene>
<feature type="domain" description="Phosphomannose isomerase type I catalytic" evidence="16">
    <location>
        <begin position="6"/>
        <end position="161"/>
    </location>
</feature>
<evidence type="ECO:0000313" key="20">
    <source>
        <dbReference type="Proteomes" id="UP000011715"/>
    </source>
</evidence>
<keyword evidence="9 12" id="KW-0413">Isomerase</keyword>
<evidence type="ECO:0000313" key="18">
    <source>
        <dbReference type="EMBL" id="KLU89909.1"/>
    </source>
</evidence>
<feature type="binding site" evidence="11">
    <location>
        <position position="144"/>
    </location>
    <ligand>
        <name>Zn(2+)</name>
        <dbReference type="ChEBI" id="CHEBI:29105"/>
    </ligand>
</feature>
<dbReference type="OrthoDB" id="6605218at2759"/>
<reference evidence="19" key="5">
    <citation type="submission" date="2015-06" db="UniProtKB">
        <authorList>
            <consortium name="EnsemblFungi"/>
        </authorList>
    </citation>
    <scope>IDENTIFICATION</scope>
    <source>
        <strain evidence="19">ATCC 64411</strain>
    </source>
</reference>
<keyword evidence="20" id="KW-1185">Reference proteome</keyword>
<evidence type="ECO:0000313" key="19">
    <source>
        <dbReference type="EnsemblFungi" id="MAPG_08878T0"/>
    </source>
</evidence>
<keyword evidence="7 11" id="KW-0479">Metal-binding</keyword>
<evidence type="ECO:0000256" key="1">
    <source>
        <dbReference type="ARBA" id="ARBA00000757"/>
    </source>
</evidence>
<reference evidence="18" key="1">
    <citation type="submission" date="2010-05" db="EMBL/GenBank/DDBJ databases">
        <title>The Genome Sequence of Magnaporthe poae strain ATCC 64411.</title>
        <authorList>
            <consortium name="The Broad Institute Genome Sequencing Platform"/>
            <consortium name="Broad Institute Genome Sequencing Center for Infectious Disease"/>
            <person name="Ma L.-J."/>
            <person name="Dead R."/>
            <person name="Young S."/>
            <person name="Zeng Q."/>
            <person name="Koehrsen M."/>
            <person name="Alvarado L."/>
            <person name="Berlin A."/>
            <person name="Chapman S.B."/>
            <person name="Chen Z."/>
            <person name="Freedman E."/>
            <person name="Gellesch M."/>
            <person name="Goldberg J."/>
            <person name="Griggs A."/>
            <person name="Gujja S."/>
            <person name="Heilman E.R."/>
            <person name="Heiman D."/>
            <person name="Hepburn T."/>
            <person name="Howarth C."/>
            <person name="Jen D."/>
            <person name="Larson L."/>
            <person name="Mehta T."/>
            <person name="Neiman D."/>
            <person name="Pearson M."/>
            <person name="Roberts A."/>
            <person name="Saif S."/>
            <person name="Shea T."/>
            <person name="Shenoy N."/>
            <person name="Sisk P."/>
            <person name="Stolte C."/>
            <person name="Sykes S."/>
            <person name="Walk T."/>
            <person name="White J."/>
            <person name="Yandava C."/>
            <person name="Haas B."/>
            <person name="Nusbaum C."/>
            <person name="Birren B."/>
        </authorList>
    </citation>
    <scope>NUCLEOTIDE SEQUENCE</scope>
    <source>
        <strain evidence="18">ATCC 64411</strain>
    </source>
</reference>
<comment type="similarity">
    <text evidence="4 13">Belongs to the mannose-6-phosphate isomerase type 1 family.</text>
</comment>
<dbReference type="SUPFAM" id="SSF51182">
    <property type="entry name" value="RmlC-like cupins"/>
    <property type="match status" value="1"/>
</dbReference>
<name>A0A0C4E8H1_MAGP6</name>
<evidence type="ECO:0000256" key="10">
    <source>
        <dbReference type="PIRSR" id="PIRSR001480-1"/>
    </source>
</evidence>
<evidence type="ECO:0000259" key="16">
    <source>
        <dbReference type="Pfam" id="PF20511"/>
    </source>
</evidence>
<dbReference type="Pfam" id="PF20511">
    <property type="entry name" value="PMI_typeI_cat"/>
    <property type="match status" value="1"/>
</dbReference>
<dbReference type="PANTHER" id="PTHR10309">
    <property type="entry name" value="MANNOSE-6-PHOSPHATE ISOMERASE"/>
    <property type="match status" value="1"/>
</dbReference>
<evidence type="ECO:0000256" key="12">
    <source>
        <dbReference type="RuleBase" id="RU000611"/>
    </source>
</evidence>
<dbReference type="PIRSF" id="PIRSF001480">
    <property type="entry name" value="Mannose-6-phosphate_isomerase"/>
    <property type="match status" value="1"/>
</dbReference>
<dbReference type="Proteomes" id="UP000011715">
    <property type="component" value="Unassembled WGS sequence"/>
</dbReference>
<evidence type="ECO:0000256" key="14">
    <source>
        <dbReference type="RuleBase" id="RU004248"/>
    </source>
</evidence>
<evidence type="ECO:0000259" key="15">
    <source>
        <dbReference type="Pfam" id="PF01238"/>
    </source>
</evidence>
<dbReference type="GO" id="GO:0009298">
    <property type="term" value="P:GDP-mannose biosynthetic process"/>
    <property type="evidence" value="ECO:0007669"/>
    <property type="project" value="UniProtKB-UniPathway"/>
</dbReference>
<reference evidence="19" key="4">
    <citation type="journal article" date="2015" name="G3 (Bethesda)">
        <title>Genome sequences of three phytopathogenic species of the Magnaporthaceae family of fungi.</title>
        <authorList>
            <person name="Okagaki L.H."/>
            <person name="Nunes C.C."/>
            <person name="Sailsbery J."/>
            <person name="Clay B."/>
            <person name="Brown D."/>
            <person name="John T."/>
            <person name="Oh Y."/>
            <person name="Young N."/>
            <person name="Fitzgerald M."/>
            <person name="Haas B.J."/>
            <person name="Zeng Q."/>
            <person name="Young S."/>
            <person name="Adiconis X."/>
            <person name="Fan L."/>
            <person name="Levin J.Z."/>
            <person name="Mitchell T.K."/>
            <person name="Okubara P.A."/>
            <person name="Farman M.L."/>
            <person name="Kohn L.M."/>
            <person name="Birren B."/>
            <person name="Ma L.-J."/>
            <person name="Dean R.A."/>
        </authorList>
    </citation>
    <scope>NUCLEOTIDE SEQUENCE</scope>
    <source>
        <strain evidence="19">ATCC 64411 / 73-15</strain>
    </source>
</reference>
<dbReference type="VEuPathDB" id="FungiDB:MAPG_08878"/>
<feature type="active site" evidence="10">
    <location>
        <position position="286"/>
    </location>
</feature>
<dbReference type="InterPro" id="IPR046458">
    <property type="entry name" value="PMI_typeI_hel"/>
</dbReference>
<dbReference type="EnsemblFungi" id="MAPG_08878T0">
    <property type="protein sequence ID" value="MAPG_08878T0"/>
    <property type="gene ID" value="MAPG_08878"/>
</dbReference>
<dbReference type="Pfam" id="PF20512">
    <property type="entry name" value="PMI_typeI_hel"/>
    <property type="match status" value="1"/>
</dbReference>
<dbReference type="InterPro" id="IPR046456">
    <property type="entry name" value="PMI_typeI_C"/>
</dbReference>
<dbReference type="STRING" id="644358.A0A0C4E8H1"/>
<evidence type="ECO:0000256" key="3">
    <source>
        <dbReference type="ARBA" id="ARBA00004666"/>
    </source>
</evidence>
<dbReference type="GO" id="GO:0000032">
    <property type="term" value="P:cell wall mannoprotein biosynthetic process"/>
    <property type="evidence" value="ECO:0007669"/>
    <property type="project" value="EnsemblFungi"/>
</dbReference>
<feature type="domain" description="Phosphomannose isomerase type I helical insertion" evidence="17">
    <location>
        <begin position="175"/>
        <end position="247"/>
    </location>
</feature>